<evidence type="ECO:0000313" key="7">
    <source>
        <dbReference type="Proteomes" id="UP001157006"/>
    </source>
</evidence>
<proteinExistence type="predicted"/>
<dbReference type="GO" id="GO:0020037">
    <property type="term" value="F:heme binding"/>
    <property type="evidence" value="ECO:0007669"/>
    <property type="project" value="InterPro"/>
</dbReference>
<dbReference type="InterPro" id="IPR050783">
    <property type="entry name" value="Oxylipin_biosynth_metab"/>
</dbReference>
<reference evidence="6 7" key="1">
    <citation type="submission" date="2023-01" db="EMBL/GenBank/DDBJ databases">
        <authorList>
            <person name="Kreplak J."/>
        </authorList>
    </citation>
    <scope>NUCLEOTIDE SEQUENCE [LARGE SCALE GENOMIC DNA]</scope>
</reference>
<dbReference type="GO" id="GO:0006979">
    <property type="term" value="P:response to oxidative stress"/>
    <property type="evidence" value="ECO:0007669"/>
    <property type="project" value="InterPro"/>
</dbReference>
<dbReference type="GO" id="GO:0016702">
    <property type="term" value="F:oxidoreductase activity, acting on single donors with incorporation of molecular oxygen, incorporation of two atoms of oxygen"/>
    <property type="evidence" value="ECO:0007669"/>
    <property type="project" value="TreeGrafter"/>
</dbReference>
<dbReference type="Gene3D" id="1.10.640.10">
    <property type="entry name" value="Haem peroxidase domain superfamily, animal type"/>
    <property type="match status" value="1"/>
</dbReference>
<dbReference type="Proteomes" id="UP001157006">
    <property type="component" value="Chromosome 3"/>
</dbReference>
<keyword evidence="7" id="KW-1185">Reference proteome</keyword>
<name>A0AAV0ZZU0_VICFA</name>
<dbReference type="GO" id="GO:0046872">
    <property type="term" value="F:metal ion binding"/>
    <property type="evidence" value="ECO:0007669"/>
    <property type="project" value="UniProtKB-KW"/>
</dbReference>
<dbReference type="InterPro" id="IPR037120">
    <property type="entry name" value="Haem_peroxidase_sf_animal"/>
</dbReference>
<keyword evidence="1" id="KW-0479">Metal-binding</keyword>
<dbReference type="Pfam" id="PF03098">
    <property type="entry name" value="An_peroxidase"/>
    <property type="match status" value="1"/>
</dbReference>
<protein>
    <submittedName>
        <fullName evidence="6">Uncharacterized protein</fullName>
    </submittedName>
</protein>
<evidence type="ECO:0000256" key="1">
    <source>
        <dbReference type="ARBA" id="ARBA00022723"/>
    </source>
</evidence>
<dbReference type="GO" id="GO:0006631">
    <property type="term" value="P:fatty acid metabolic process"/>
    <property type="evidence" value="ECO:0007669"/>
    <property type="project" value="UniProtKB-ARBA"/>
</dbReference>
<keyword evidence="3" id="KW-0560">Oxidoreductase</keyword>
<organism evidence="6 7">
    <name type="scientific">Vicia faba</name>
    <name type="common">Broad bean</name>
    <name type="synonym">Faba vulgaris</name>
    <dbReference type="NCBI Taxonomy" id="3906"/>
    <lineage>
        <taxon>Eukaryota</taxon>
        <taxon>Viridiplantae</taxon>
        <taxon>Streptophyta</taxon>
        <taxon>Embryophyta</taxon>
        <taxon>Tracheophyta</taxon>
        <taxon>Spermatophyta</taxon>
        <taxon>Magnoliopsida</taxon>
        <taxon>eudicotyledons</taxon>
        <taxon>Gunneridae</taxon>
        <taxon>Pentapetalae</taxon>
        <taxon>rosids</taxon>
        <taxon>fabids</taxon>
        <taxon>Fabales</taxon>
        <taxon>Fabaceae</taxon>
        <taxon>Papilionoideae</taxon>
        <taxon>50 kb inversion clade</taxon>
        <taxon>NPAAA clade</taxon>
        <taxon>Hologalegina</taxon>
        <taxon>IRL clade</taxon>
        <taxon>Fabeae</taxon>
        <taxon>Vicia</taxon>
    </lineage>
</organism>
<dbReference type="InterPro" id="IPR010255">
    <property type="entry name" value="Haem_peroxidase_sf"/>
</dbReference>
<evidence type="ECO:0000256" key="3">
    <source>
        <dbReference type="ARBA" id="ARBA00023002"/>
    </source>
</evidence>
<evidence type="ECO:0000256" key="2">
    <source>
        <dbReference type="ARBA" id="ARBA00022964"/>
    </source>
</evidence>
<dbReference type="AlphaFoldDB" id="A0AAV0ZZU0"/>
<keyword evidence="2" id="KW-0223">Dioxygenase</keyword>
<sequence>MSAKNWVRSSGSSGPDFFNEIIVVSRIFEKKKLDIFNSLLQALFIKEHNAVCDMLKKHYPDFDDEQLYRLAGLLMACVEVYQYRQASGLFRLEQFDGFMFGAGLGFCSFKLVFLVCLGTQTSDSCETCAILITLLIFLGPVLLWLDFFTISAIILLC</sequence>
<dbReference type="GO" id="GO:0004601">
    <property type="term" value="F:peroxidase activity"/>
    <property type="evidence" value="ECO:0007669"/>
    <property type="project" value="InterPro"/>
</dbReference>
<dbReference type="EMBL" id="OX451738">
    <property type="protein sequence ID" value="CAI8602085.1"/>
    <property type="molecule type" value="Genomic_DNA"/>
</dbReference>
<keyword evidence="5" id="KW-0812">Transmembrane</keyword>
<keyword evidence="5" id="KW-0472">Membrane</keyword>
<dbReference type="PANTHER" id="PTHR11903">
    <property type="entry name" value="PROSTAGLANDIN G/H SYNTHASE"/>
    <property type="match status" value="1"/>
</dbReference>
<evidence type="ECO:0000313" key="6">
    <source>
        <dbReference type="EMBL" id="CAI8602085.1"/>
    </source>
</evidence>
<gene>
    <name evidence="6" type="ORF">VFH_III023600</name>
</gene>
<feature type="transmembrane region" description="Helical" evidence="5">
    <location>
        <begin position="129"/>
        <end position="156"/>
    </location>
</feature>
<accession>A0AAV0ZZU0</accession>
<evidence type="ECO:0000256" key="4">
    <source>
        <dbReference type="ARBA" id="ARBA00023004"/>
    </source>
</evidence>
<dbReference type="InterPro" id="IPR019791">
    <property type="entry name" value="Haem_peroxidase_animal"/>
</dbReference>
<keyword evidence="5" id="KW-1133">Transmembrane helix</keyword>
<dbReference type="PANTHER" id="PTHR11903:SF25">
    <property type="entry name" value="ALPHA-DIOXYGENASE 2"/>
    <property type="match status" value="1"/>
</dbReference>
<feature type="transmembrane region" description="Helical" evidence="5">
    <location>
        <begin position="97"/>
        <end position="117"/>
    </location>
</feature>
<dbReference type="SUPFAM" id="SSF48113">
    <property type="entry name" value="Heme-dependent peroxidases"/>
    <property type="match status" value="1"/>
</dbReference>
<evidence type="ECO:0000256" key="5">
    <source>
        <dbReference type="SAM" id="Phobius"/>
    </source>
</evidence>
<keyword evidence="4" id="KW-0408">Iron</keyword>